<protein>
    <submittedName>
        <fullName evidence="1">Uncharacterized protein</fullName>
    </submittedName>
</protein>
<keyword evidence="2" id="KW-1185">Reference proteome</keyword>
<accession>A0A428QLH0</accession>
<dbReference type="STRING" id="1325734.A0A428QLH0"/>
<gene>
    <name evidence="1" type="ORF">CEP54_004005</name>
</gene>
<proteinExistence type="predicted"/>
<reference evidence="1 2" key="1">
    <citation type="submission" date="2017-06" db="EMBL/GenBank/DDBJ databases">
        <title>Comparative genomic analysis of Ambrosia Fusariam Clade fungi.</title>
        <authorList>
            <person name="Stajich J.E."/>
            <person name="Carrillo J."/>
            <person name="Kijimoto T."/>
            <person name="Eskalen A."/>
            <person name="O'Donnell K."/>
            <person name="Kasson M."/>
        </authorList>
    </citation>
    <scope>NUCLEOTIDE SEQUENCE [LARGE SCALE GENOMIC DNA]</scope>
    <source>
        <strain evidence="1 2">NRRL62584</strain>
    </source>
</reference>
<dbReference type="AlphaFoldDB" id="A0A428QLH0"/>
<dbReference type="Proteomes" id="UP000288168">
    <property type="component" value="Unassembled WGS sequence"/>
</dbReference>
<sequence length="76" mass="8490">MPASSSSSSSSKFLELLQKSDEMFDYTNIHHVFSSEATNPYDRKAQSDIEACRKSFDGALFIDRVLRAVGITKGRL</sequence>
<comment type="caution">
    <text evidence="1">The sequence shown here is derived from an EMBL/GenBank/DDBJ whole genome shotgun (WGS) entry which is preliminary data.</text>
</comment>
<evidence type="ECO:0000313" key="2">
    <source>
        <dbReference type="Proteomes" id="UP000288168"/>
    </source>
</evidence>
<organism evidence="1 2">
    <name type="scientific">Fusarium duplospermum</name>
    <dbReference type="NCBI Taxonomy" id="1325734"/>
    <lineage>
        <taxon>Eukaryota</taxon>
        <taxon>Fungi</taxon>
        <taxon>Dikarya</taxon>
        <taxon>Ascomycota</taxon>
        <taxon>Pezizomycotina</taxon>
        <taxon>Sordariomycetes</taxon>
        <taxon>Hypocreomycetidae</taxon>
        <taxon>Hypocreales</taxon>
        <taxon>Nectriaceae</taxon>
        <taxon>Fusarium</taxon>
        <taxon>Fusarium solani species complex</taxon>
    </lineage>
</organism>
<dbReference type="OrthoDB" id="20729at2759"/>
<evidence type="ECO:0000313" key="1">
    <source>
        <dbReference type="EMBL" id="RSL65898.1"/>
    </source>
</evidence>
<name>A0A428QLH0_9HYPO</name>
<dbReference type="EMBL" id="NKCI01000027">
    <property type="protein sequence ID" value="RSL65898.1"/>
    <property type="molecule type" value="Genomic_DNA"/>
</dbReference>